<dbReference type="InterPro" id="IPR000760">
    <property type="entry name" value="Inositol_monophosphatase-like"/>
</dbReference>
<dbReference type="AlphaFoldDB" id="A0A0G0NFM1"/>
<name>A0A0G0NFM1_9BACT</name>
<proteinExistence type="predicted"/>
<dbReference type="EMBL" id="LBUZ01000002">
    <property type="protein sequence ID" value="KKQ75916.1"/>
    <property type="molecule type" value="Genomic_DNA"/>
</dbReference>
<dbReference type="SUPFAM" id="SSF56655">
    <property type="entry name" value="Carbohydrate phosphatase"/>
    <property type="match status" value="1"/>
</dbReference>
<gene>
    <name evidence="1" type="ORF">US96_C0002G0029</name>
</gene>
<sequence>SFKKLFIGSPENSGSSCKYYSDLISGKIDVVIECTRKRNLEIAAAYGLVREAGGVMVDILGRDLEKMSYLEFYQSDDKHFPIISAANSGIIRKLLGGINLSLLSAYYQ</sequence>
<evidence type="ECO:0000313" key="2">
    <source>
        <dbReference type="Proteomes" id="UP000034181"/>
    </source>
</evidence>
<organism evidence="1 2">
    <name type="scientific">Candidatus Woesebacteria bacterium GW2011_GWB1_38_5b</name>
    <dbReference type="NCBI Taxonomy" id="1618569"/>
    <lineage>
        <taxon>Bacteria</taxon>
        <taxon>Candidatus Woeseibacteriota</taxon>
    </lineage>
</organism>
<feature type="non-terminal residue" evidence="1">
    <location>
        <position position="1"/>
    </location>
</feature>
<comment type="caution">
    <text evidence="1">The sequence shown here is derived from an EMBL/GenBank/DDBJ whole genome shotgun (WGS) entry which is preliminary data.</text>
</comment>
<protein>
    <submittedName>
        <fullName evidence="1">Uncharacterized protein</fullName>
    </submittedName>
</protein>
<accession>A0A0G0NFM1</accession>
<dbReference type="Proteomes" id="UP000034181">
    <property type="component" value="Unassembled WGS sequence"/>
</dbReference>
<dbReference type="Gene3D" id="3.40.190.80">
    <property type="match status" value="1"/>
</dbReference>
<dbReference type="Pfam" id="PF00459">
    <property type="entry name" value="Inositol_P"/>
    <property type="match status" value="1"/>
</dbReference>
<evidence type="ECO:0000313" key="1">
    <source>
        <dbReference type="EMBL" id="KKQ75916.1"/>
    </source>
</evidence>
<reference evidence="1 2" key="1">
    <citation type="journal article" date="2015" name="Nature">
        <title>rRNA introns, odd ribosomes, and small enigmatic genomes across a large radiation of phyla.</title>
        <authorList>
            <person name="Brown C.T."/>
            <person name="Hug L.A."/>
            <person name="Thomas B.C."/>
            <person name="Sharon I."/>
            <person name="Castelle C.J."/>
            <person name="Singh A."/>
            <person name="Wilkins M.J."/>
            <person name="Williams K.H."/>
            <person name="Banfield J.F."/>
        </authorList>
    </citation>
    <scope>NUCLEOTIDE SEQUENCE [LARGE SCALE GENOMIC DNA]</scope>
</reference>